<evidence type="ECO:0000259" key="9">
    <source>
        <dbReference type="PROSITE" id="PS50113"/>
    </source>
</evidence>
<reference evidence="10 11" key="2">
    <citation type="submission" date="2018-12" db="EMBL/GenBank/DDBJ databases">
        <title>Rhizobacter gummiphilus sp. nov., a rubber-degrading bacterium isolated from the soil of a botanical garden in Japan.</title>
        <authorList>
            <person name="Shunsuke S.S."/>
        </authorList>
    </citation>
    <scope>NUCLEOTIDE SEQUENCE [LARGE SCALE GENOMIC DNA]</scope>
    <source>
        <strain evidence="10 11">S-16</strain>
    </source>
</reference>
<protein>
    <recommendedName>
        <fullName evidence="3">histidine kinase</fullName>
        <ecNumber evidence="3">2.7.13.3</ecNumber>
    </recommendedName>
</protein>
<dbReference type="PRINTS" id="PR00344">
    <property type="entry name" value="BCTRLSENSOR"/>
</dbReference>
<dbReference type="InterPro" id="IPR004358">
    <property type="entry name" value="Sig_transdc_His_kin-like_C"/>
</dbReference>
<dbReference type="EC" id="2.7.13.3" evidence="3"/>
<dbReference type="Proteomes" id="UP000267464">
    <property type="component" value="Unassembled WGS sequence"/>
</dbReference>
<dbReference type="PROSITE" id="PS50113">
    <property type="entry name" value="PAC"/>
    <property type="match status" value="1"/>
</dbReference>
<dbReference type="InterPro" id="IPR000014">
    <property type="entry name" value="PAS"/>
</dbReference>
<dbReference type="Gene3D" id="3.30.565.10">
    <property type="entry name" value="Histidine kinase-like ATPase, C-terminal domain"/>
    <property type="match status" value="1"/>
</dbReference>
<evidence type="ECO:0000256" key="3">
    <source>
        <dbReference type="ARBA" id="ARBA00012438"/>
    </source>
</evidence>
<evidence type="ECO:0000259" key="8">
    <source>
        <dbReference type="PROSITE" id="PS50109"/>
    </source>
</evidence>
<dbReference type="Gene3D" id="3.30.450.20">
    <property type="entry name" value="PAS domain"/>
    <property type="match status" value="1"/>
</dbReference>
<proteinExistence type="predicted"/>
<feature type="domain" description="PAC" evidence="9">
    <location>
        <begin position="93"/>
        <end position="145"/>
    </location>
</feature>
<feature type="region of interest" description="Disordered" evidence="7">
    <location>
        <begin position="390"/>
        <end position="418"/>
    </location>
</feature>
<dbReference type="InterPro" id="IPR005467">
    <property type="entry name" value="His_kinase_dom"/>
</dbReference>
<dbReference type="GO" id="GO:0000155">
    <property type="term" value="F:phosphorelay sensor kinase activity"/>
    <property type="evidence" value="ECO:0007669"/>
    <property type="project" value="InterPro"/>
</dbReference>
<comment type="subcellular location">
    <subcellularLocation>
        <location evidence="2">Cell inner membrane</location>
        <topology evidence="2">Multi-pass membrane protein</topology>
    </subcellularLocation>
</comment>
<dbReference type="Gene3D" id="1.10.287.130">
    <property type="match status" value="1"/>
</dbReference>
<dbReference type="InterPro" id="IPR036097">
    <property type="entry name" value="HisK_dim/P_sf"/>
</dbReference>
<dbReference type="CDD" id="cd00082">
    <property type="entry name" value="HisKA"/>
    <property type="match status" value="1"/>
</dbReference>
<dbReference type="SMART" id="SM00387">
    <property type="entry name" value="HATPase_c"/>
    <property type="match status" value="1"/>
</dbReference>
<comment type="catalytic activity">
    <reaction evidence="1">
        <text>ATP + protein L-histidine = ADP + protein N-phospho-L-histidine.</text>
        <dbReference type="EC" id="2.7.13.3"/>
    </reaction>
</comment>
<dbReference type="EMBL" id="QUSW01000001">
    <property type="protein sequence ID" value="RQP25864.1"/>
    <property type="molecule type" value="Genomic_DNA"/>
</dbReference>
<keyword evidence="5" id="KW-0808">Transferase</keyword>
<dbReference type="InterPro" id="IPR003594">
    <property type="entry name" value="HATPase_dom"/>
</dbReference>
<keyword evidence="11" id="KW-1185">Reference proteome</keyword>
<dbReference type="InterPro" id="IPR003661">
    <property type="entry name" value="HisK_dim/P_dom"/>
</dbReference>
<organism evidence="10 11">
    <name type="scientific">Piscinibacter terrae</name>
    <dbReference type="NCBI Taxonomy" id="2496871"/>
    <lineage>
        <taxon>Bacteria</taxon>
        <taxon>Pseudomonadati</taxon>
        <taxon>Pseudomonadota</taxon>
        <taxon>Betaproteobacteria</taxon>
        <taxon>Burkholderiales</taxon>
        <taxon>Sphaerotilaceae</taxon>
        <taxon>Piscinibacter</taxon>
    </lineage>
</organism>
<dbReference type="CDD" id="cd00130">
    <property type="entry name" value="PAS"/>
    <property type="match status" value="1"/>
</dbReference>
<keyword evidence="6" id="KW-0418">Kinase</keyword>
<dbReference type="PROSITE" id="PS50109">
    <property type="entry name" value="HIS_KIN"/>
    <property type="match status" value="1"/>
</dbReference>
<dbReference type="PANTHER" id="PTHR43547">
    <property type="entry name" value="TWO-COMPONENT HISTIDINE KINASE"/>
    <property type="match status" value="1"/>
</dbReference>
<dbReference type="FunFam" id="3.30.565.10:FF:000006">
    <property type="entry name" value="Sensor histidine kinase WalK"/>
    <property type="match status" value="1"/>
</dbReference>
<dbReference type="Pfam" id="PF00512">
    <property type="entry name" value="HisKA"/>
    <property type="match status" value="1"/>
</dbReference>
<dbReference type="InterPro" id="IPR001610">
    <property type="entry name" value="PAC"/>
</dbReference>
<dbReference type="InterPro" id="IPR000700">
    <property type="entry name" value="PAS-assoc_C"/>
</dbReference>
<reference evidence="10 11" key="1">
    <citation type="submission" date="2018-08" db="EMBL/GenBank/DDBJ databases">
        <authorList>
            <person name="Khan S.A."/>
            <person name="Jeon C.O."/>
            <person name="Chun B.H."/>
            <person name="Jeong S.E."/>
        </authorList>
    </citation>
    <scope>NUCLEOTIDE SEQUENCE [LARGE SCALE GENOMIC DNA]</scope>
    <source>
        <strain evidence="10 11">S-16</strain>
    </source>
</reference>
<evidence type="ECO:0000256" key="7">
    <source>
        <dbReference type="SAM" id="MobiDB-lite"/>
    </source>
</evidence>
<keyword evidence="4" id="KW-0597">Phosphoprotein</keyword>
<accession>A0A3N7HUC4</accession>
<dbReference type="InterPro" id="IPR036890">
    <property type="entry name" value="HATPase_C_sf"/>
</dbReference>
<feature type="domain" description="Histidine kinase" evidence="8">
    <location>
        <begin position="156"/>
        <end position="376"/>
    </location>
</feature>
<gene>
    <name evidence="10" type="ORF">DZC73_02085</name>
</gene>
<dbReference type="GO" id="GO:0005886">
    <property type="term" value="C:plasma membrane"/>
    <property type="evidence" value="ECO:0007669"/>
    <property type="project" value="UniProtKB-SubCell"/>
</dbReference>
<dbReference type="SUPFAM" id="SSF55874">
    <property type="entry name" value="ATPase domain of HSP90 chaperone/DNA topoisomerase II/histidine kinase"/>
    <property type="match status" value="1"/>
</dbReference>
<dbReference type="InterPro" id="IPR035965">
    <property type="entry name" value="PAS-like_dom_sf"/>
</dbReference>
<evidence type="ECO:0000256" key="5">
    <source>
        <dbReference type="ARBA" id="ARBA00022679"/>
    </source>
</evidence>
<sequence>MSSASTPRGLCADSLPPSTEPFRQLADSLTDVFWIYEPSTGSFLYVSPAYDRDWMGDSQELYRNSREWLIPVHDEDRQLLRDSIDQLAGSEGYVLEYRRTTPDGAQRWIEERTLPVRPQCGQLLHFAGVSQDITLRKAAELELLRSARCKDEFLAMLAHELRNPLQPIRWAAALLSRQHLDGPVAEKQAAAIIERQVGHLTRLVDDLMDVSRVTHEKSRLRPELICLGDVIEAAIETHRFLAESMRVHLRVTMPGDVWVRGDAVRLTQVFSNLLHNAVKFSPAGGIVDLCVHCGEGTQQVSIRVRDEGSGIRPDMIDSIFDLFTQEEPSHGRSNGGLGIGLSVVRNLVELHGGVVSAHSDGMDKGSEFVVTLARAASPAAQVISSKTAPTDVGAVADRRAPGRASSCVHQPRQTHHAR</sequence>
<dbReference type="AlphaFoldDB" id="A0A3N7HUC4"/>
<evidence type="ECO:0000313" key="10">
    <source>
        <dbReference type="EMBL" id="RQP25864.1"/>
    </source>
</evidence>
<dbReference type="PANTHER" id="PTHR43547:SF2">
    <property type="entry name" value="HYBRID SIGNAL TRANSDUCTION HISTIDINE KINASE C"/>
    <property type="match status" value="1"/>
</dbReference>
<evidence type="ECO:0000256" key="4">
    <source>
        <dbReference type="ARBA" id="ARBA00022553"/>
    </source>
</evidence>
<dbReference type="RefSeq" id="WP_124538532.1">
    <property type="nucleotide sequence ID" value="NZ_QUSW01000001.1"/>
</dbReference>
<dbReference type="SUPFAM" id="SSF55785">
    <property type="entry name" value="PYP-like sensor domain (PAS domain)"/>
    <property type="match status" value="1"/>
</dbReference>
<evidence type="ECO:0000256" key="1">
    <source>
        <dbReference type="ARBA" id="ARBA00000085"/>
    </source>
</evidence>
<dbReference type="SMART" id="SM00086">
    <property type="entry name" value="PAC"/>
    <property type="match status" value="1"/>
</dbReference>
<dbReference type="SUPFAM" id="SSF47384">
    <property type="entry name" value="Homodimeric domain of signal transducing histidine kinase"/>
    <property type="match status" value="1"/>
</dbReference>
<dbReference type="NCBIfam" id="TIGR00229">
    <property type="entry name" value="sensory_box"/>
    <property type="match status" value="1"/>
</dbReference>
<evidence type="ECO:0000256" key="2">
    <source>
        <dbReference type="ARBA" id="ARBA00004429"/>
    </source>
</evidence>
<name>A0A3N7HUC4_9BURK</name>
<dbReference type="Pfam" id="PF02518">
    <property type="entry name" value="HATPase_c"/>
    <property type="match status" value="1"/>
</dbReference>
<dbReference type="OrthoDB" id="9763119at2"/>
<dbReference type="SMART" id="SM00388">
    <property type="entry name" value="HisKA"/>
    <property type="match status" value="1"/>
</dbReference>
<dbReference type="Pfam" id="PF08447">
    <property type="entry name" value="PAS_3"/>
    <property type="match status" value="1"/>
</dbReference>
<evidence type="ECO:0000313" key="11">
    <source>
        <dbReference type="Proteomes" id="UP000267464"/>
    </source>
</evidence>
<comment type="caution">
    <text evidence="10">The sequence shown here is derived from an EMBL/GenBank/DDBJ whole genome shotgun (WGS) entry which is preliminary data.</text>
</comment>
<evidence type="ECO:0000256" key="6">
    <source>
        <dbReference type="ARBA" id="ARBA00022777"/>
    </source>
</evidence>
<dbReference type="InterPro" id="IPR013655">
    <property type="entry name" value="PAS_fold_3"/>
</dbReference>